<evidence type="ECO:0000313" key="2">
    <source>
        <dbReference type="EMBL" id="MDQ0437692.1"/>
    </source>
</evidence>
<sequence>MLVSLGRIGQIGTPARHKAGAPLAERIVATRGRTAQGEQTVFSSRSIAVGRERIIIGEDCAAIKVRYLAWIQLAADPGERPITNAVTIQAVGLEKADGSLTVPMLFAGAATALLDPTSTDKFMDTDYLPATALGLSKFSRGEEYFIRTQANCGATNSKYPVNNRLQQPGEGNVVYAVGTSGAPTAYGTGAVTTGTGIVSTHSVTPQAVFGRTSGRVRAYVALGDSLTDETNDANTTDKAGRGFAQRAALDASGLNPLGNVVHGIGGSTLKAFATNTSLRSLVYQNVDTAVLCLGTNDVSDVASTPENMRDYARQVRAQLAAGGVKRIIQLLPATRVTAATATLAPADQVVYDANWDTGGLMDQFRAAVAPDVGSQHLDVLLDARDYICDASDRRKFASGMVHTDGLHWVAAAHVLIAQAVRAAILG</sequence>
<dbReference type="Pfam" id="PF13472">
    <property type="entry name" value="Lipase_GDSL_2"/>
    <property type="match status" value="1"/>
</dbReference>
<comment type="caution">
    <text evidence="2">The sequence shown here is derived from an EMBL/GenBank/DDBJ whole genome shotgun (WGS) entry which is preliminary data.</text>
</comment>
<protein>
    <submittedName>
        <fullName evidence="2">Lysophospholipase L1-like esterase</fullName>
    </submittedName>
</protein>
<name>A0ABU0H5U8_9HYPH</name>
<gene>
    <name evidence="2" type="ORF">QO014_002084</name>
</gene>
<feature type="domain" description="SGNH hydrolase-type esterase" evidence="1">
    <location>
        <begin position="221"/>
        <end position="393"/>
    </location>
</feature>
<evidence type="ECO:0000313" key="3">
    <source>
        <dbReference type="Proteomes" id="UP001241603"/>
    </source>
</evidence>
<proteinExistence type="predicted"/>
<keyword evidence="3" id="KW-1185">Reference proteome</keyword>
<evidence type="ECO:0000259" key="1">
    <source>
        <dbReference type="Pfam" id="PF13472"/>
    </source>
</evidence>
<organism evidence="2 3">
    <name type="scientific">Kaistia dalseonensis</name>
    <dbReference type="NCBI Taxonomy" id="410840"/>
    <lineage>
        <taxon>Bacteria</taxon>
        <taxon>Pseudomonadati</taxon>
        <taxon>Pseudomonadota</taxon>
        <taxon>Alphaproteobacteria</taxon>
        <taxon>Hyphomicrobiales</taxon>
        <taxon>Kaistiaceae</taxon>
        <taxon>Kaistia</taxon>
    </lineage>
</organism>
<dbReference type="Gene3D" id="3.40.50.1110">
    <property type="entry name" value="SGNH hydrolase"/>
    <property type="match status" value="1"/>
</dbReference>
<dbReference type="RefSeq" id="WP_266348635.1">
    <property type="nucleotide sequence ID" value="NZ_JAPKNG010000003.1"/>
</dbReference>
<dbReference type="CDD" id="cd00229">
    <property type="entry name" value="SGNH_hydrolase"/>
    <property type="match status" value="1"/>
</dbReference>
<dbReference type="Proteomes" id="UP001241603">
    <property type="component" value="Unassembled WGS sequence"/>
</dbReference>
<dbReference type="InterPro" id="IPR036514">
    <property type="entry name" value="SGNH_hydro_sf"/>
</dbReference>
<dbReference type="InterPro" id="IPR013830">
    <property type="entry name" value="SGNH_hydro"/>
</dbReference>
<accession>A0ABU0H5U8</accession>
<dbReference type="EMBL" id="JAUSVO010000003">
    <property type="protein sequence ID" value="MDQ0437692.1"/>
    <property type="molecule type" value="Genomic_DNA"/>
</dbReference>
<reference evidence="2 3" key="1">
    <citation type="submission" date="2023-07" db="EMBL/GenBank/DDBJ databases">
        <title>Genomic Encyclopedia of Type Strains, Phase IV (KMG-IV): sequencing the most valuable type-strain genomes for metagenomic binning, comparative biology and taxonomic classification.</title>
        <authorList>
            <person name="Goeker M."/>
        </authorList>
    </citation>
    <scope>NUCLEOTIDE SEQUENCE [LARGE SCALE GENOMIC DNA]</scope>
    <source>
        <strain evidence="2 3">B6-8</strain>
    </source>
</reference>
<dbReference type="SUPFAM" id="SSF52266">
    <property type="entry name" value="SGNH hydrolase"/>
    <property type="match status" value="1"/>
</dbReference>